<dbReference type="Proteomes" id="UP000245383">
    <property type="component" value="Unassembled WGS sequence"/>
</dbReference>
<comment type="caution">
    <text evidence="1">The sequence shown here is derived from an EMBL/GenBank/DDBJ whole genome shotgun (WGS) entry which is preliminary data.</text>
</comment>
<proteinExistence type="predicted"/>
<keyword evidence="2" id="KW-1185">Reference proteome</keyword>
<gene>
    <name evidence="1" type="ORF">BB561_000006</name>
</gene>
<name>A0A2T9Z0Z5_9FUNG</name>
<organism evidence="1 2">
    <name type="scientific">Smittium simulii</name>
    <dbReference type="NCBI Taxonomy" id="133385"/>
    <lineage>
        <taxon>Eukaryota</taxon>
        <taxon>Fungi</taxon>
        <taxon>Fungi incertae sedis</taxon>
        <taxon>Zoopagomycota</taxon>
        <taxon>Kickxellomycotina</taxon>
        <taxon>Harpellomycetes</taxon>
        <taxon>Harpellales</taxon>
        <taxon>Legeriomycetaceae</taxon>
        <taxon>Smittium</taxon>
    </lineage>
</organism>
<sequence length="61" mass="7273">MYMFASEGRFIYKSLYSTNLHYQPFNKIPEPPSLRSVGEEYNFIFKVIPRKLGKNTNTMDY</sequence>
<evidence type="ECO:0000313" key="2">
    <source>
        <dbReference type="Proteomes" id="UP000245383"/>
    </source>
</evidence>
<reference evidence="1 2" key="1">
    <citation type="journal article" date="2018" name="MBio">
        <title>Comparative Genomics Reveals the Core Gene Toolbox for the Fungus-Insect Symbiosis.</title>
        <authorList>
            <person name="Wang Y."/>
            <person name="Stata M."/>
            <person name="Wang W."/>
            <person name="Stajich J.E."/>
            <person name="White M.M."/>
            <person name="Moncalvo J.M."/>
        </authorList>
    </citation>
    <scope>NUCLEOTIDE SEQUENCE [LARGE SCALE GENOMIC DNA]</scope>
    <source>
        <strain evidence="1 2">SWE-8-4</strain>
    </source>
</reference>
<accession>A0A2T9Z0Z5</accession>
<dbReference type="EMBL" id="MBFR01000001">
    <property type="protein sequence ID" value="PVU98261.1"/>
    <property type="molecule type" value="Genomic_DNA"/>
</dbReference>
<dbReference type="AlphaFoldDB" id="A0A2T9Z0Z5"/>
<evidence type="ECO:0000313" key="1">
    <source>
        <dbReference type="EMBL" id="PVU98261.1"/>
    </source>
</evidence>
<protein>
    <submittedName>
        <fullName evidence="1">Uncharacterized protein</fullName>
    </submittedName>
</protein>